<dbReference type="PANTHER" id="PTHR11058">
    <property type="entry name" value="NADH-UBIQUINONE OXIDOREDUCTASE CHAIN 3"/>
    <property type="match status" value="1"/>
</dbReference>
<dbReference type="InterPro" id="IPR038430">
    <property type="entry name" value="NDAH_ubi_oxred_su3_sf"/>
</dbReference>
<proteinExistence type="inferred from homology"/>
<evidence type="ECO:0000256" key="2">
    <source>
        <dbReference type="ARBA" id="ARBA00008472"/>
    </source>
</evidence>
<keyword evidence="4 9" id="KW-0813">Transport</keyword>
<feature type="chain" id="PRO_5016632873" description="NADH-ubiquinone oxidoreductase chain 3" evidence="10">
    <location>
        <begin position="27"/>
        <end position="117"/>
    </location>
</feature>
<name>A0A343LEJ4_CALGL</name>
<feature type="transmembrane region" description="Helical" evidence="9">
    <location>
        <begin position="86"/>
        <end position="105"/>
    </location>
</feature>
<dbReference type="EC" id="7.1.1.2" evidence="9"/>
<protein>
    <recommendedName>
        <fullName evidence="3 9">NADH-ubiquinone oxidoreductase chain 3</fullName>
        <ecNumber evidence="9">7.1.1.2</ecNumber>
    </recommendedName>
</protein>
<comment type="subcellular location">
    <subcellularLocation>
        <location evidence="1">Membrane</location>
    </subcellularLocation>
    <subcellularLocation>
        <location evidence="9">Mitochondrion membrane</location>
        <topology evidence="9">Multi-pass membrane protein</topology>
    </subcellularLocation>
</comment>
<keyword evidence="5 9" id="KW-0812">Transmembrane</keyword>
<evidence type="ECO:0000313" key="11">
    <source>
        <dbReference type="EMBL" id="ATN95390.1"/>
    </source>
</evidence>
<evidence type="ECO:0000256" key="4">
    <source>
        <dbReference type="ARBA" id="ARBA00022448"/>
    </source>
</evidence>
<comment type="function">
    <text evidence="9">Core subunit of the mitochondrial membrane respiratory chain NADH dehydrogenase (Complex I) which catalyzes electron transfer from NADH through the respiratory chain, using ubiquinone as an electron acceptor. Essential for the catalytic activity of complex I.</text>
</comment>
<gene>
    <name evidence="11" type="primary">ND3</name>
</gene>
<keyword evidence="9" id="KW-1278">Translocase</keyword>
<feature type="signal peptide" evidence="10">
    <location>
        <begin position="1"/>
        <end position="26"/>
    </location>
</feature>
<evidence type="ECO:0000256" key="1">
    <source>
        <dbReference type="ARBA" id="ARBA00004370"/>
    </source>
</evidence>
<comment type="catalytic activity">
    <reaction evidence="8 9">
        <text>a ubiquinone + NADH + 5 H(+)(in) = a ubiquinol + NAD(+) + 4 H(+)(out)</text>
        <dbReference type="Rhea" id="RHEA:29091"/>
        <dbReference type="Rhea" id="RHEA-COMP:9565"/>
        <dbReference type="Rhea" id="RHEA-COMP:9566"/>
        <dbReference type="ChEBI" id="CHEBI:15378"/>
        <dbReference type="ChEBI" id="CHEBI:16389"/>
        <dbReference type="ChEBI" id="CHEBI:17976"/>
        <dbReference type="ChEBI" id="CHEBI:57540"/>
        <dbReference type="ChEBI" id="CHEBI:57945"/>
        <dbReference type="EC" id="7.1.1.2"/>
    </reaction>
</comment>
<geneLocation type="mitochondrion" evidence="11"/>
<evidence type="ECO:0000256" key="7">
    <source>
        <dbReference type="ARBA" id="ARBA00023136"/>
    </source>
</evidence>
<dbReference type="GO" id="GO:0008137">
    <property type="term" value="F:NADH dehydrogenase (ubiquinone) activity"/>
    <property type="evidence" value="ECO:0007669"/>
    <property type="project" value="UniProtKB-UniRule"/>
</dbReference>
<evidence type="ECO:0000256" key="5">
    <source>
        <dbReference type="ARBA" id="ARBA00022692"/>
    </source>
</evidence>
<dbReference type="InterPro" id="IPR000440">
    <property type="entry name" value="NADH_UbQ/plastoQ_OxRdtase_su3"/>
</dbReference>
<keyword evidence="9" id="KW-0679">Respiratory chain</keyword>
<reference evidence="11" key="1">
    <citation type="journal article" date="2017" name="Sci. Rep.">
        <title>Mitochondrial genomes of the key zooplankton copepods Arctic Calanus glacialis and North Atlantic Calanus finmarchicus with the longest crustacean non-coding regions.</title>
        <authorList>
            <person name="Weydmann A."/>
            <person name="Przylucka A."/>
            <person name="Lubosny M."/>
            <person name="Walczynska K.S."/>
            <person name="Serrao E.A."/>
            <person name="Pearson G.A."/>
            <person name="Burzynski A."/>
        </authorList>
    </citation>
    <scope>NUCLEOTIDE SEQUENCE</scope>
</reference>
<dbReference type="GO" id="GO:0030964">
    <property type="term" value="C:NADH dehydrogenase complex"/>
    <property type="evidence" value="ECO:0007669"/>
    <property type="project" value="TreeGrafter"/>
</dbReference>
<keyword evidence="9" id="KW-0830">Ubiquinone</keyword>
<evidence type="ECO:0000256" key="10">
    <source>
        <dbReference type="SAM" id="SignalP"/>
    </source>
</evidence>
<evidence type="ECO:0000256" key="9">
    <source>
        <dbReference type="RuleBase" id="RU003640"/>
    </source>
</evidence>
<accession>A0A343LEJ4</accession>
<evidence type="ECO:0000256" key="3">
    <source>
        <dbReference type="ARBA" id="ARBA00021007"/>
    </source>
</evidence>
<dbReference type="AlphaFoldDB" id="A0A343LEJ4"/>
<keyword evidence="9 11" id="KW-0496">Mitochondrion</keyword>
<keyword evidence="6 9" id="KW-1133">Transmembrane helix</keyword>
<organism evidence="11">
    <name type="scientific">Calanus glacialis</name>
    <name type="common">Copepod</name>
    <dbReference type="NCBI Taxonomy" id="113644"/>
    <lineage>
        <taxon>Eukaryota</taxon>
        <taxon>Metazoa</taxon>
        <taxon>Ecdysozoa</taxon>
        <taxon>Arthropoda</taxon>
        <taxon>Crustacea</taxon>
        <taxon>Multicrustacea</taxon>
        <taxon>Hexanauplia</taxon>
        <taxon>Copepoda</taxon>
        <taxon>Calanoida</taxon>
        <taxon>Calanidae</taxon>
        <taxon>Calanus</taxon>
    </lineage>
</organism>
<evidence type="ECO:0000256" key="6">
    <source>
        <dbReference type="ARBA" id="ARBA00022989"/>
    </source>
</evidence>
<dbReference type="GO" id="GO:0031966">
    <property type="term" value="C:mitochondrial membrane"/>
    <property type="evidence" value="ECO:0007669"/>
    <property type="project" value="UniProtKB-SubCell"/>
</dbReference>
<keyword evidence="10" id="KW-0732">Signal</keyword>
<dbReference type="PANTHER" id="PTHR11058:SF9">
    <property type="entry name" value="NADH-UBIQUINONE OXIDOREDUCTASE CHAIN 3"/>
    <property type="match status" value="1"/>
</dbReference>
<keyword evidence="9" id="KW-0249">Electron transport</keyword>
<dbReference type="EMBL" id="MG001883">
    <property type="protein sequence ID" value="ATN95390.1"/>
    <property type="molecule type" value="Genomic_DNA"/>
</dbReference>
<dbReference type="Gene3D" id="1.20.58.1610">
    <property type="entry name" value="NADH:ubiquinone/plastoquinone oxidoreductase, chain 3"/>
    <property type="match status" value="1"/>
</dbReference>
<evidence type="ECO:0000256" key="8">
    <source>
        <dbReference type="ARBA" id="ARBA00049551"/>
    </source>
</evidence>
<feature type="transmembrane region" description="Helical" evidence="9">
    <location>
        <begin position="53"/>
        <end position="74"/>
    </location>
</feature>
<keyword evidence="7 9" id="KW-0472">Membrane</keyword>
<dbReference type="Pfam" id="PF00507">
    <property type="entry name" value="Oxidored_q4"/>
    <property type="match status" value="1"/>
</dbReference>
<comment type="similarity">
    <text evidence="2 9">Belongs to the complex I subunit 3 family.</text>
</comment>
<sequence>MSIFLTFALSMLILTALVSFLGTALSKKLVFDREKMSPFECGFSPKFNARLPFTLRFFLIAIIFLVFDVELILLFPFLSNMFMSNLYMMSSLILVFITILFGGLIHEWNQGSLDWSV</sequence>
<keyword evidence="9" id="KW-0520">NAD</keyword>